<accession>A0A0M9G7C1</accession>
<evidence type="ECO:0000256" key="2">
    <source>
        <dbReference type="ARBA" id="ARBA00006375"/>
    </source>
</evidence>
<evidence type="ECO:0000256" key="7">
    <source>
        <dbReference type="ARBA" id="ARBA00023136"/>
    </source>
</evidence>
<comment type="subcellular location">
    <subcellularLocation>
        <location evidence="1">Membrane</location>
        <topology evidence="1">Multi-pass membrane protein</topology>
    </subcellularLocation>
</comment>
<dbReference type="Proteomes" id="UP000037923">
    <property type="component" value="Unassembled WGS sequence"/>
</dbReference>
<evidence type="ECO:0000256" key="8">
    <source>
        <dbReference type="PROSITE-ProRule" id="PRU00282"/>
    </source>
</evidence>
<dbReference type="EMBL" id="LGTL01000003">
    <property type="protein sequence ID" value="KPA83839.1"/>
    <property type="molecule type" value="Genomic_DNA"/>
</dbReference>
<evidence type="ECO:0000313" key="10">
    <source>
        <dbReference type="EMBL" id="KPA83839.1"/>
    </source>
</evidence>
<gene>
    <name evidence="10" type="ORF">ABB37_02041</name>
</gene>
<dbReference type="SUPFAM" id="SSF103506">
    <property type="entry name" value="Mitochondrial carrier"/>
    <property type="match status" value="1"/>
</dbReference>
<dbReference type="InterPro" id="IPR023395">
    <property type="entry name" value="MCP_dom_sf"/>
</dbReference>
<evidence type="ECO:0000256" key="3">
    <source>
        <dbReference type="ARBA" id="ARBA00022448"/>
    </source>
</evidence>
<evidence type="ECO:0000256" key="9">
    <source>
        <dbReference type="RuleBase" id="RU000488"/>
    </source>
</evidence>
<feature type="repeat" description="Solcar" evidence="8">
    <location>
        <begin position="92"/>
        <end position="178"/>
    </location>
</feature>
<dbReference type="PROSITE" id="PS50920">
    <property type="entry name" value="SOLCAR"/>
    <property type="match status" value="1"/>
</dbReference>
<dbReference type="AlphaFoldDB" id="A0A0M9G7C1"/>
<dbReference type="RefSeq" id="XP_015662278.1">
    <property type="nucleotide sequence ID" value="XM_015798800.1"/>
</dbReference>
<keyword evidence="3 9" id="KW-0813">Transport</keyword>
<keyword evidence="5" id="KW-0677">Repeat</keyword>
<proteinExistence type="inferred from homology"/>
<keyword evidence="11" id="KW-1185">Reference proteome</keyword>
<sequence length="190" mass="20991">METMKMRVQSAATTGSLPAMIQMWQHGLRSNVRLLIPHTLIHDIPYSVIQWVVYETLRPWTQQWGAKLHAPPSSSSADGALTSASFFSRYGAELARTFFSGGFSGLLASTITVPLDNIRTRTVVATASDPALTVRKVVRIAYEREGLRAFVRGGGMRVVWVTMNMACFYPLFEGIRSVLQCRAQAAKNGP</sequence>
<dbReference type="OrthoDB" id="276989at2759"/>
<evidence type="ECO:0000313" key="11">
    <source>
        <dbReference type="Proteomes" id="UP000037923"/>
    </source>
</evidence>
<dbReference type="Gene3D" id="1.50.40.10">
    <property type="entry name" value="Mitochondrial carrier domain"/>
    <property type="match status" value="1"/>
</dbReference>
<evidence type="ECO:0000256" key="6">
    <source>
        <dbReference type="ARBA" id="ARBA00022989"/>
    </source>
</evidence>
<keyword evidence="7 8" id="KW-0472">Membrane</keyword>
<comment type="similarity">
    <text evidence="2 9">Belongs to the mitochondrial carrier (TC 2.A.29) family.</text>
</comment>
<keyword evidence="4 8" id="KW-0812">Transmembrane</keyword>
<dbReference type="GO" id="GO:0016020">
    <property type="term" value="C:membrane"/>
    <property type="evidence" value="ECO:0007669"/>
    <property type="project" value="UniProtKB-SubCell"/>
</dbReference>
<organism evidence="10 11">
    <name type="scientific">Leptomonas pyrrhocoris</name>
    <name type="common">Firebug parasite</name>
    <dbReference type="NCBI Taxonomy" id="157538"/>
    <lineage>
        <taxon>Eukaryota</taxon>
        <taxon>Discoba</taxon>
        <taxon>Euglenozoa</taxon>
        <taxon>Kinetoplastea</taxon>
        <taxon>Metakinetoplastina</taxon>
        <taxon>Trypanosomatida</taxon>
        <taxon>Trypanosomatidae</taxon>
        <taxon>Leishmaniinae</taxon>
        <taxon>Leptomonas</taxon>
    </lineage>
</organism>
<evidence type="ECO:0000256" key="4">
    <source>
        <dbReference type="ARBA" id="ARBA00022692"/>
    </source>
</evidence>
<dbReference type="Pfam" id="PF00153">
    <property type="entry name" value="Mito_carr"/>
    <property type="match status" value="1"/>
</dbReference>
<dbReference type="GeneID" id="26902336"/>
<comment type="caution">
    <text evidence="10">The sequence shown here is derived from an EMBL/GenBank/DDBJ whole genome shotgun (WGS) entry which is preliminary data.</text>
</comment>
<dbReference type="InterPro" id="IPR018108">
    <property type="entry name" value="MCP_transmembrane"/>
</dbReference>
<keyword evidence="6" id="KW-1133">Transmembrane helix</keyword>
<dbReference type="VEuPathDB" id="TriTrypDB:LpyrH10_03_1920"/>
<name>A0A0M9G7C1_LEPPY</name>
<reference evidence="10 11" key="1">
    <citation type="submission" date="2015-07" db="EMBL/GenBank/DDBJ databases">
        <title>High-quality genome of monoxenous trypanosomatid Leptomonas pyrrhocoris.</title>
        <authorList>
            <person name="Flegontov P."/>
            <person name="Butenko A."/>
            <person name="Firsov S."/>
            <person name="Vlcek C."/>
            <person name="Logacheva M.D."/>
            <person name="Field M."/>
            <person name="Filatov D."/>
            <person name="Flegontova O."/>
            <person name="Gerasimov E."/>
            <person name="Jackson A.P."/>
            <person name="Kelly S."/>
            <person name="Opperdoes F."/>
            <person name="O'Reilly A."/>
            <person name="Votypka J."/>
            <person name="Yurchenko V."/>
            <person name="Lukes J."/>
        </authorList>
    </citation>
    <scope>NUCLEOTIDE SEQUENCE [LARGE SCALE GENOMIC DNA]</scope>
    <source>
        <strain evidence="10">H10</strain>
    </source>
</reference>
<evidence type="ECO:0000256" key="5">
    <source>
        <dbReference type="ARBA" id="ARBA00022737"/>
    </source>
</evidence>
<dbReference type="PANTHER" id="PTHR45667">
    <property type="entry name" value="S-ADENOSYLMETHIONINE MITOCHONDRIAL CARRIER PROTEIN"/>
    <property type="match status" value="1"/>
</dbReference>
<protein>
    <submittedName>
        <fullName evidence="10">Putative mitochondrial mitochondrial carrier protein-like protein</fullName>
    </submittedName>
</protein>
<evidence type="ECO:0000256" key="1">
    <source>
        <dbReference type="ARBA" id="ARBA00004141"/>
    </source>
</evidence>